<dbReference type="Gene3D" id="3.20.20.60">
    <property type="entry name" value="Phosphoenolpyruvate-binding domains"/>
    <property type="match status" value="1"/>
</dbReference>
<dbReference type="GO" id="GO:0016829">
    <property type="term" value="F:lyase activity"/>
    <property type="evidence" value="ECO:0007669"/>
    <property type="project" value="UniProtKB-KW"/>
</dbReference>
<proteinExistence type="predicted"/>
<comment type="catalytic activity">
    <reaction evidence="3">
        <text>D-threo-isocitrate = glyoxylate + succinate</text>
        <dbReference type="Rhea" id="RHEA:13245"/>
        <dbReference type="ChEBI" id="CHEBI:15562"/>
        <dbReference type="ChEBI" id="CHEBI:30031"/>
        <dbReference type="ChEBI" id="CHEBI:36655"/>
        <dbReference type="EC" id="4.1.3.1"/>
    </reaction>
</comment>
<dbReference type="InterPro" id="IPR006254">
    <property type="entry name" value="Isocitrate_lyase"/>
</dbReference>
<accession>A0ABP8YLD8</accession>
<dbReference type="InterPro" id="IPR039556">
    <property type="entry name" value="ICL/PEPM"/>
</dbReference>
<dbReference type="NCBIfam" id="TIGR01346">
    <property type="entry name" value="isocit_lyase"/>
    <property type="match status" value="1"/>
</dbReference>
<evidence type="ECO:0000256" key="2">
    <source>
        <dbReference type="ARBA" id="ARBA00023239"/>
    </source>
</evidence>
<dbReference type="PANTHER" id="PTHR21631:SF3">
    <property type="entry name" value="BIFUNCTIONAL GLYOXYLATE CYCLE PROTEIN"/>
    <property type="match status" value="1"/>
</dbReference>
<evidence type="ECO:0000256" key="1">
    <source>
        <dbReference type="ARBA" id="ARBA00012909"/>
    </source>
</evidence>
<comment type="caution">
    <text evidence="5">The sequence shown here is derived from an EMBL/GenBank/DDBJ whole genome shotgun (WGS) entry which is preliminary data.</text>
</comment>
<protein>
    <recommendedName>
        <fullName evidence="1 4">Isocitrate lyase</fullName>
        <ecNumber evidence="1 4">4.1.3.1</ecNumber>
    </recommendedName>
</protein>
<reference evidence="6" key="1">
    <citation type="journal article" date="2019" name="Int. J. Syst. Evol. Microbiol.">
        <title>The Global Catalogue of Microorganisms (GCM) 10K type strain sequencing project: providing services to taxonomists for standard genome sequencing and annotation.</title>
        <authorList>
            <consortium name="The Broad Institute Genomics Platform"/>
            <consortium name="The Broad Institute Genome Sequencing Center for Infectious Disease"/>
            <person name="Wu L."/>
            <person name="Ma J."/>
        </authorList>
    </citation>
    <scope>NUCLEOTIDE SEQUENCE [LARGE SCALE GENOMIC DNA]</scope>
    <source>
        <strain evidence="6">JCM 18063</strain>
    </source>
</reference>
<dbReference type="EMBL" id="BAABID010000012">
    <property type="protein sequence ID" value="GAA4732073.1"/>
    <property type="molecule type" value="Genomic_DNA"/>
</dbReference>
<organism evidence="5 6">
    <name type="scientific">Isoptericola chiayiensis</name>
    <dbReference type="NCBI Taxonomy" id="579446"/>
    <lineage>
        <taxon>Bacteria</taxon>
        <taxon>Bacillati</taxon>
        <taxon>Actinomycetota</taxon>
        <taxon>Actinomycetes</taxon>
        <taxon>Micrococcales</taxon>
        <taxon>Promicromonosporaceae</taxon>
        <taxon>Isoptericola</taxon>
    </lineage>
</organism>
<dbReference type="Proteomes" id="UP001500956">
    <property type="component" value="Unassembled WGS sequence"/>
</dbReference>
<dbReference type="PIRSF" id="PIRSF001362">
    <property type="entry name" value="Isocit_lyase"/>
    <property type="match status" value="1"/>
</dbReference>
<evidence type="ECO:0000313" key="6">
    <source>
        <dbReference type="Proteomes" id="UP001500956"/>
    </source>
</evidence>
<name>A0ABP8YLD8_9MICO</name>
<evidence type="ECO:0000313" key="5">
    <source>
        <dbReference type="EMBL" id="GAA4732073.1"/>
    </source>
</evidence>
<dbReference type="InterPro" id="IPR018523">
    <property type="entry name" value="Isocitrate_lyase_ph_CS"/>
</dbReference>
<dbReference type="InterPro" id="IPR015813">
    <property type="entry name" value="Pyrv/PenolPyrv_kinase-like_dom"/>
</dbReference>
<dbReference type="NCBIfam" id="NF011645">
    <property type="entry name" value="PRK15063.1"/>
    <property type="match status" value="1"/>
</dbReference>
<dbReference type="Pfam" id="PF00463">
    <property type="entry name" value="ICL"/>
    <property type="match status" value="2"/>
</dbReference>
<dbReference type="CDD" id="cd00377">
    <property type="entry name" value="ICL_PEPM"/>
    <property type="match status" value="1"/>
</dbReference>
<evidence type="ECO:0000256" key="3">
    <source>
        <dbReference type="ARBA" id="ARBA00023531"/>
    </source>
</evidence>
<dbReference type="RefSeq" id="WP_172151460.1">
    <property type="nucleotide sequence ID" value="NZ_BAABID010000012.1"/>
</dbReference>
<dbReference type="EC" id="4.1.3.1" evidence="1 4"/>
<dbReference type="PANTHER" id="PTHR21631">
    <property type="entry name" value="ISOCITRATE LYASE/MALATE SYNTHASE"/>
    <property type="match status" value="1"/>
</dbReference>
<keyword evidence="2 5" id="KW-0456">Lyase</keyword>
<dbReference type="InterPro" id="IPR040442">
    <property type="entry name" value="Pyrv_kinase-like_dom_sf"/>
</dbReference>
<dbReference type="PROSITE" id="PS00161">
    <property type="entry name" value="ISOCITRATE_LYASE"/>
    <property type="match status" value="1"/>
</dbReference>
<dbReference type="SUPFAM" id="SSF51621">
    <property type="entry name" value="Phosphoenolpyruvate/pyruvate domain"/>
    <property type="match status" value="1"/>
</dbReference>
<gene>
    <name evidence="5" type="primary">aceA</name>
    <name evidence="5" type="ORF">GCM10023216_25260</name>
</gene>
<keyword evidence="6" id="KW-1185">Reference proteome</keyword>
<evidence type="ECO:0000256" key="4">
    <source>
        <dbReference type="NCBIfam" id="TIGR01346"/>
    </source>
</evidence>
<sequence>MTAILDTATPTGTTRPGDQVATAAALAEQWATDPRWAGVTRDYSAEDVVALRGSVAEEHTLARRGSELLWELLHSEDYVNALGALTGNQAVQQVKAGLKAVYLSGWQVAGDANLSGQTYPDQSLYPANSVPAVVRRINNALLRADQIDVSENGAPTRNWLAPIVADAEAGFGGPLNAYELMKSMIASGASGVHWEDQLASEKKCGHLGGKVLIPTKQHVRTLNAARLAADVSDVPSVVIARTDAEAATLLTSDVDERDRPFLTGGRTGEGFYEVRNGIEPCIARAHAYAPYADLIWMETGTPDLDLARRFAEAVKAEFPDQMLAYNCSPSFNWKKHLDDDTIAKFQRELGAMGFSFQFITLAGFHALNHSMFDLAHGYAREQMTAYVQLQEAEFASETRGYTATKHQREVGTGYFDRVSTALNPDAATLALAGSTEAAQF</sequence>